<accession>A0ABU2LB04</accession>
<proteinExistence type="predicted"/>
<name>A0ABU2LB04_9ACTN</name>
<organism evidence="3 4">
    <name type="scientific">Streptomyces boetiae</name>
    <dbReference type="NCBI Taxonomy" id="3075541"/>
    <lineage>
        <taxon>Bacteria</taxon>
        <taxon>Bacillati</taxon>
        <taxon>Actinomycetota</taxon>
        <taxon>Actinomycetes</taxon>
        <taxon>Kitasatosporales</taxon>
        <taxon>Streptomycetaceae</taxon>
        <taxon>Streptomyces</taxon>
    </lineage>
</organism>
<feature type="compositionally biased region" description="Pro residues" evidence="1">
    <location>
        <begin position="378"/>
        <end position="389"/>
    </location>
</feature>
<dbReference type="RefSeq" id="WP_311631689.1">
    <property type="nucleotide sequence ID" value="NZ_JAVREN010000025.1"/>
</dbReference>
<keyword evidence="4" id="KW-1185">Reference proteome</keyword>
<feature type="region of interest" description="Disordered" evidence="1">
    <location>
        <begin position="264"/>
        <end position="284"/>
    </location>
</feature>
<protein>
    <submittedName>
        <fullName evidence="3">Uncharacterized protein</fullName>
    </submittedName>
</protein>
<evidence type="ECO:0000313" key="4">
    <source>
        <dbReference type="Proteomes" id="UP001183388"/>
    </source>
</evidence>
<dbReference type="EMBL" id="JAVREN010000025">
    <property type="protein sequence ID" value="MDT0308749.1"/>
    <property type="molecule type" value="Genomic_DNA"/>
</dbReference>
<evidence type="ECO:0000256" key="1">
    <source>
        <dbReference type="SAM" id="MobiDB-lite"/>
    </source>
</evidence>
<evidence type="ECO:0000256" key="2">
    <source>
        <dbReference type="SAM" id="Phobius"/>
    </source>
</evidence>
<sequence>MTTTDPLDFVSRHRDTIFRWLGILAALLVAFLILRHLAMRLGGWRAAWQRARREAALTAHAFAAPFRAWLRHRRSLRVLVRGLRAHVTWRDAERALAAAREAAAPAGGRPYAALVGADTVTVLLAGGDAHPPEEGPWWRDEDEGPGHWTAERAALPPVVPVPDRPPAVLVALGESRGRCAFLDLAVGPPLLSVEGDRRGRVALHQAVAAQLDARLPEGLVVVAEGVHRAFPGLPVRAAYRTARELRPRLGVAPVLVTAELPDPLPPELAASPSESGGTRTVLLGPGRGYTRTLLTDRHGQVAVAGTPLLVSGNALGRALARVLASLPPVLPPVPPGAGHSFAEPEEDELDRAEEDALDQVVPAGPQFAEDGVEEAPPVRAPAPVPPPALAPARPISQERP</sequence>
<evidence type="ECO:0000313" key="3">
    <source>
        <dbReference type="EMBL" id="MDT0308749.1"/>
    </source>
</evidence>
<gene>
    <name evidence="3" type="ORF">RM780_17530</name>
</gene>
<feature type="transmembrane region" description="Helical" evidence="2">
    <location>
        <begin position="17"/>
        <end position="38"/>
    </location>
</feature>
<keyword evidence="2" id="KW-0472">Membrane</keyword>
<feature type="region of interest" description="Disordered" evidence="1">
    <location>
        <begin position="334"/>
        <end position="400"/>
    </location>
</feature>
<comment type="caution">
    <text evidence="3">The sequence shown here is derived from an EMBL/GenBank/DDBJ whole genome shotgun (WGS) entry which is preliminary data.</text>
</comment>
<reference evidence="4" key="1">
    <citation type="submission" date="2023-07" db="EMBL/GenBank/DDBJ databases">
        <title>30 novel species of actinomycetes from the DSMZ collection.</title>
        <authorList>
            <person name="Nouioui I."/>
        </authorList>
    </citation>
    <scope>NUCLEOTIDE SEQUENCE [LARGE SCALE GENOMIC DNA]</scope>
    <source>
        <strain evidence="4">DSM 44917</strain>
    </source>
</reference>
<keyword evidence="2" id="KW-1133">Transmembrane helix</keyword>
<dbReference type="Proteomes" id="UP001183388">
    <property type="component" value="Unassembled WGS sequence"/>
</dbReference>
<feature type="compositionally biased region" description="Acidic residues" evidence="1">
    <location>
        <begin position="343"/>
        <end position="357"/>
    </location>
</feature>
<keyword evidence="2" id="KW-0812">Transmembrane</keyword>